<feature type="region of interest" description="Disordered" evidence="1">
    <location>
        <begin position="1"/>
        <end position="22"/>
    </location>
</feature>
<name>A0A328N4G7_9ACTN</name>
<reference evidence="2 3" key="1">
    <citation type="submission" date="2018-03" db="EMBL/GenBank/DDBJ databases">
        <title>Defining the species Micromonospora saelicesensis and Micromonospora noduli under the framework of genomics.</title>
        <authorList>
            <person name="Riesco R."/>
            <person name="Trujillo M.E."/>
        </authorList>
    </citation>
    <scope>NUCLEOTIDE SEQUENCE [LARGE SCALE GENOMIC DNA]</scope>
    <source>
        <strain evidence="2 3">LAH08</strain>
    </source>
</reference>
<dbReference type="Proteomes" id="UP000248966">
    <property type="component" value="Unassembled WGS sequence"/>
</dbReference>
<protein>
    <submittedName>
        <fullName evidence="2">Uncharacterized protein</fullName>
    </submittedName>
</protein>
<dbReference type="EMBL" id="PYAA01000017">
    <property type="protein sequence ID" value="RAO00753.1"/>
    <property type="molecule type" value="Genomic_DNA"/>
</dbReference>
<comment type="caution">
    <text evidence="2">The sequence shown here is derived from an EMBL/GenBank/DDBJ whole genome shotgun (WGS) entry which is preliminary data.</text>
</comment>
<dbReference type="RefSeq" id="WP_112584303.1">
    <property type="nucleotide sequence ID" value="NZ_PYAA01000017.1"/>
</dbReference>
<evidence type="ECO:0000256" key="1">
    <source>
        <dbReference type="SAM" id="MobiDB-lite"/>
    </source>
</evidence>
<organism evidence="2 3">
    <name type="scientific">Micromonospora noduli</name>
    <dbReference type="NCBI Taxonomy" id="709876"/>
    <lineage>
        <taxon>Bacteria</taxon>
        <taxon>Bacillati</taxon>
        <taxon>Actinomycetota</taxon>
        <taxon>Actinomycetes</taxon>
        <taxon>Micromonosporales</taxon>
        <taxon>Micromonosporaceae</taxon>
        <taxon>Micromonospora</taxon>
    </lineage>
</organism>
<proteinExistence type="predicted"/>
<dbReference type="AlphaFoldDB" id="A0A328N4G7"/>
<evidence type="ECO:0000313" key="3">
    <source>
        <dbReference type="Proteomes" id="UP000248966"/>
    </source>
</evidence>
<evidence type="ECO:0000313" key="2">
    <source>
        <dbReference type="EMBL" id="RAO00753.1"/>
    </source>
</evidence>
<gene>
    <name evidence="2" type="ORF">LAH08_03006</name>
</gene>
<accession>A0A328N4G7</accession>
<sequence>MPRPTPHLTDGEVQADLRHPTSPDLLRSTIAAVGDHTDVHPDHDMPAVQVAARAGLVTGMPSATTGSRAVQR</sequence>